<evidence type="ECO:0000313" key="3">
    <source>
        <dbReference type="Proteomes" id="UP000823914"/>
    </source>
</evidence>
<reference evidence="2" key="2">
    <citation type="submission" date="2021-04" db="EMBL/GenBank/DDBJ databases">
        <authorList>
            <person name="Gilroy R."/>
        </authorList>
    </citation>
    <scope>NUCLEOTIDE SEQUENCE</scope>
    <source>
        <strain evidence="2">Gambia15-2214</strain>
    </source>
</reference>
<dbReference type="Proteomes" id="UP000823914">
    <property type="component" value="Unassembled WGS sequence"/>
</dbReference>
<evidence type="ECO:0000313" key="2">
    <source>
        <dbReference type="EMBL" id="MBU3849551.1"/>
    </source>
</evidence>
<comment type="caution">
    <text evidence="2">The sequence shown here is derived from an EMBL/GenBank/DDBJ whole genome shotgun (WGS) entry which is preliminary data.</text>
</comment>
<protein>
    <recommendedName>
        <fullName evidence="4">Polysaccharide chain length determinant N-terminal domain-containing protein</fullName>
    </recommendedName>
</protein>
<keyword evidence="1" id="KW-0812">Transmembrane</keyword>
<reference evidence="2" key="1">
    <citation type="journal article" date="2021" name="PeerJ">
        <title>Extensive microbial diversity within the chicken gut microbiome revealed by metagenomics and culture.</title>
        <authorList>
            <person name="Gilroy R."/>
            <person name="Ravi A."/>
            <person name="Getino M."/>
            <person name="Pursley I."/>
            <person name="Horton D.L."/>
            <person name="Alikhan N.F."/>
            <person name="Baker D."/>
            <person name="Gharbi K."/>
            <person name="Hall N."/>
            <person name="Watson M."/>
            <person name="Adriaenssens E.M."/>
            <person name="Foster-Nyarko E."/>
            <person name="Jarju S."/>
            <person name="Secka A."/>
            <person name="Antonio M."/>
            <person name="Oren A."/>
            <person name="Chaudhuri R.R."/>
            <person name="La Ragione R."/>
            <person name="Hildebrand F."/>
            <person name="Pallen M.J."/>
        </authorList>
    </citation>
    <scope>NUCLEOTIDE SEQUENCE</scope>
    <source>
        <strain evidence="2">Gambia15-2214</strain>
    </source>
</reference>
<accession>A0A9E2L2U0</accession>
<name>A0A9E2L2U0_9SPIR</name>
<feature type="transmembrane region" description="Helical" evidence="1">
    <location>
        <begin position="21"/>
        <end position="42"/>
    </location>
</feature>
<organism evidence="2 3">
    <name type="scientific">Candidatus Treponema excrementipullorum</name>
    <dbReference type="NCBI Taxonomy" id="2838768"/>
    <lineage>
        <taxon>Bacteria</taxon>
        <taxon>Pseudomonadati</taxon>
        <taxon>Spirochaetota</taxon>
        <taxon>Spirochaetia</taxon>
        <taxon>Spirochaetales</taxon>
        <taxon>Treponemataceae</taxon>
        <taxon>Treponema</taxon>
    </lineage>
</organism>
<dbReference type="AlphaFoldDB" id="A0A9E2L2U0"/>
<keyword evidence="1" id="KW-1133">Transmembrane helix</keyword>
<gene>
    <name evidence="2" type="ORF">IAA16_03175</name>
</gene>
<evidence type="ECO:0008006" key="4">
    <source>
        <dbReference type="Google" id="ProtNLM"/>
    </source>
</evidence>
<proteinExistence type="predicted"/>
<feature type="transmembrane region" description="Helical" evidence="1">
    <location>
        <begin position="249"/>
        <end position="273"/>
    </location>
</feature>
<sequence length="294" mass="34132">MESSSVQKNQEISFIDLLAVLIRYRVLIILGTLIFTGVAVLYTTILPKFFPSMNTRSIAVTYTLETRELPSDVQRILSNSQASITLLTMSRLQNQFFFAEQYKKLFKDKKNIPKDDYEYNIMIQQYQKNNYSVSKGEIPGTLFVTFTIPDTEEYKEKVSSFMEDSIDLINSELKSTIMPQINAMLTLLKEIELKEIDMKENTNQEGNMSTYLQDQKNMLQLEYVVKNYDSFVEADDIPYIVPLQQDSKLFTIIIVAFASFFLFVFIAFTLNAVKNIKQNPQARQTISDAWYRKD</sequence>
<dbReference type="EMBL" id="JAHLFV010000071">
    <property type="protein sequence ID" value="MBU3849551.1"/>
    <property type="molecule type" value="Genomic_DNA"/>
</dbReference>
<evidence type="ECO:0000256" key="1">
    <source>
        <dbReference type="SAM" id="Phobius"/>
    </source>
</evidence>
<keyword evidence="1" id="KW-0472">Membrane</keyword>